<keyword evidence="5" id="KW-1185">Reference proteome</keyword>
<protein>
    <submittedName>
        <fullName evidence="4">HlyD family efflux transporter periplasmic adaptor subunit</fullName>
    </submittedName>
</protein>
<dbReference type="PANTHER" id="PTHR30097">
    <property type="entry name" value="CATION EFFLUX SYSTEM PROTEIN CUSB"/>
    <property type="match status" value="1"/>
</dbReference>
<feature type="transmembrane region" description="Helical" evidence="2">
    <location>
        <begin position="301"/>
        <end position="321"/>
    </location>
</feature>
<dbReference type="InterPro" id="IPR051909">
    <property type="entry name" value="MFP_Cation_Efflux"/>
</dbReference>
<keyword evidence="1" id="KW-0813">Transport</keyword>
<feature type="transmembrane region" description="Helical" evidence="2">
    <location>
        <begin position="199"/>
        <end position="222"/>
    </location>
</feature>
<dbReference type="InterPro" id="IPR058647">
    <property type="entry name" value="BSH_CzcB-like"/>
</dbReference>
<sequence>MAGNVSGVPSQAVSPAALPGALAAGERPAADLPALREELLLHRAPPNHDGSPAWTLEDPGRGLFFQIGWAEAEMLARWRLGSAEAIASAAGKATTLPIGAEDVKDFAQFLQANSLVQMRGPDAIARYGKEADARRSSHWLKSLVHQYLFFRIPLVRPDAFLARTLPMVRRLFLTRTFARLTLAAGLLGLYLAARQWDQFVHTFLHFFTLEGALAAGVTLGAAKVLHELGHAYAAKHHGCRVATMGVAFMVMWPVLYTDSSGAWRLSSRRKRMSIGAAGMLAETALAAWATLAWSFLPDGMLRSAAFTLATTTWLLTLAVNLNPLMRFDGYFLLTDVLNVPNLQNRSFALARWRLREWLFGLGEDKPEVFAPWRERALIIYAFSVWIYRFFLFLGIALLVYHMAFKLLGIVLFAIEIVAFVLRPIYTELRAWRERLLGKPGAGWNRRSRLTACVALLFAIAAVVPWRTRVEAPALLRAANQARIVAPVGAQIQQIAVAPGQAVRAGAPLFVLSAPDMTHEIETLARRIRLLQWQQSFQAMNRVTAGAVPVAVGELHAARERHEVLMRQYDQLTVRAPFGGVIAELAEPLATGEWVGEGEWLASLADPSQAVVEAYVSEEDLHRLQAGGHARFLPEDPGQESIALVISDIAATATRRLSAAPELSSTHGGAVPAMQAPNNSARPDPESQGLVPERAVYRLTLRPADSGNAALPRLQAMRGITVVDGQAESLLLRVWRRGAAIAVRELGF</sequence>
<feature type="transmembrane region" description="Helical" evidence="2">
    <location>
        <begin position="377"/>
        <end position="400"/>
    </location>
</feature>
<reference evidence="4 5" key="1">
    <citation type="submission" date="2023-08" db="EMBL/GenBank/DDBJ databases">
        <title>Achromobacter seleniivolatilans sp. nov., isolated from seleniferous soil.</title>
        <authorList>
            <person name="Zhang S."/>
            <person name="Li K."/>
            <person name="Peng J."/>
            <person name="Zhao Q."/>
            <person name="Wang H."/>
            <person name="Guo Y."/>
        </authorList>
    </citation>
    <scope>NUCLEOTIDE SEQUENCE [LARGE SCALE GENOMIC DNA]</scope>
    <source>
        <strain evidence="4 5">R39</strain>
    </source>
</reference>
<dbReference type="Pfam" id="PF25973">
    <property type="entry name" value="BSH_CzcB"/>
    <property type="match status" value="1"/>
</dbReference>
<dbReference type="SUPFAM" id="SSF111369">
    <property type="entry name" value="HlyD-like secretion proteins"/>
    <property type="match status" value="1"/>
</dbReference>
<organism evidence="4 5">
    <name type="scientific">Achromobacter seleniivolatilans</name>
    <dbReference type="NCBI Taxonomy" id="3047478"/>
    <lineage>
        <taxon>Bacteria</taxon>
        <taxon>Pseudomonadati</taxon>
        <taxon>Pseudomonadota</taxon>
        <taxon>Betaproteobacteria</taxon>
        <taxon>Burkholderiales</taxon>
        <taxon>Alcaligenaceae</taxon>
        <taxon>Achromobacter</taxon>
    </lineage>
</organism>
<dbReference type="RefSeq" id="WP_306939666.1">
    <property type="nucleotide sequence ID" value="NZ_CP132976.1"/>
</dbReference>
<feature type="transmembrane region" description="Helical" evidence="2">
    <location>
        <begin position="406"/>
        <end position="425"/>
    </location>
</feature>
<accession>A0ABY9LW15</accession>
<keyword evidence="2" id="KW-0472">Membrane</keyword>
<gene>
    <name evidence="4" type="ORF">RAS12_20455</name>
</gene>
<keyword evidence="2" id="KW-1133">Transmembrane helix</keyword>
<evidence type="ECO:0000256" key="2">
    <source>
        <dbReference type="SAM" id="Phobius"/>
    </source>
</evidence>
<keyword evidence="2" id="KW-0812">Transmembrane</keyword>
<feature type="domain" description="CzcB-like barrel-sandwich hybrid" evidence="3">
    <location>
        <begin position="480"/>
        <end position="605"/>
    </location>
</feature>
<dbReference type="Proteomes" id="UP001234798">
    <property type="component" value="Chromosome"/>
</dbReference>
<evidence type="ECO:0000259" key="3">
    <source>
        <dbReference type="Pfam" id="PF25973"/>
    </source>
</evidence>
<dbReference type="PANTHER" id="PTHR30097:SF4">
    <property type="entry name" value="SLR6042 PROTEIN"/>
    <property type="match status" value="1"/>
</dbReference>
<feature type="transmembrane region" description="Helical" evidence="2">
    <location>
        <begin position="176"/>
        <end position="193"/>
    </location>
</feature>
<evidence type="ECO:0000313" key="5">
    <source>
        <dbReference type="Proteomes" id="UP001234798"/>
    </source>
</evidence>
<evidence type="ECO:0000313" key="4">
    <source>
        <dbReference type="EMBL" id="WMD18981.1"/>
    </source>
</evidence>
<feature type="transmembrane region" description="Helical" evidence="2">
    <location>
        <begin position="274"/>
        <end position="295"/>
    </location>
</feature>
<name>A0ABY9LW15_9BURK</name>
<evidence type="ECO:0000256" key="1">
    <source>
        <dbReference type="ARBA" id="ARBA00022448"/>
    </source>
</evidence>
<dbReference type="Gene3D" id="2.40.50.100">
    <property type="match status" value="1"/>
</dbReference>
<dbReference type="EMBL" id="CP132976">
    <property type="protein sequence ID" value="WMD18981.1"/>
    <property type="molecule type" value="Genomic_DNA"/>
</dbReference>
<proteinExistence type="predicted"/>